<protein>
    <submittedName>
        <fullName evidence="1">Uncharacterized protein</fullName>
    </submittedName>
</protein>
<proteinExistence type="predicted"/>
<dbReference type="Proteomes" id="UP000248917">
    <property type="component" value="Unassembled WGS sequence"/>
</dbReference>
<evidence type="ECO:0000313" key="2">
    <source>
        <dbReference type="Proteomes" id="UP000248917"/>
    </source>
</evidence>
<reference evidence="1 2" key="1">
    <citation type="submission" date="2018-06" db="EMBL/GenBank/DDBJ databases">
        <title>Genomic Encyclopedia of Archaeal and Bacterial Type Strains, Phase II (KMG-II): from individual species to whole genera.</title>
        <authorList>
            <person name="Goeker M."/>
        </authorList>
    </citation>
    <scope>NUCLEOTIDE SEQUENCE [LARGE SCALE GENOMIC DNA]</scope>
    <source>
        <strain evidence="1 2">T4</strain>
    </source>
</reference>
<accession>A0A326S8W1</accession>
<sequence length="173" mass="20220">MNLTIFLWLLLFQIPSNLEKELAQQVVIHYLESQLPHNQDKKFFVSEVLDSVFVKMYERVLNPQNEFVYKGLTEQQKSMVQDLLQIKEPLPFELTELIAQKKFKIRPLNEIDRSDWESSSVRVSRVMISPDGNEACLILEYVCGPKCGQGVLIFAQMEDNSWTISARRRLWIA</sequence>
<gene>
    <name evidence="1" type="ORF">CLV31_102257</name>
</gene>
<comment type="caution">
    <text evidence="1">The sequence shown here is derived from an EMBL/GenBank/DDBJ whole genome shotgun (WGS) entry which is preliminary data.</text>
</comment>
<dbReference type="EMBL" id="QKTX01000002">
    <property type="protein sequence ID" value="PZV86357.1"/>
    <property type="molecule type" value="Genomic_DNA"/>
</dbReference>
<dbReference type="RefSeq" id="WP_111391501.1">
    <property type="nucleotide sequence ID" value="NZ_QKTX01000002.1"/>
</dbReference>
<organism evidence="1 2">
    <name type="scientific">Algoriphagus aquaeductus</name>
    <dbReference type="NCBI Taxonomy" id="475299"/>
    <lineage>
        <taxon>Bacteria</taxon>
        <taxon>Pseudomonadati</taxon>
        <taxon>Bacteroidota</taxon>
        <taxon>Cytophagia</taxon>
        <taxon>Cytophagales</taxon>
        <taxon>Cyclobacteriaceae</taxon>
        <taxon>Algoriphagus</taxon>
    </lineage>
</organism>
<dbReference type="AlphaFoldDB" id="A0A326S8W1"/>
<name>A0A326S8W1_9BACT</name>
<evidence type="ECO:0000313" key="1">
    <source>
        <dbReference type="EMBL" id="PZV86357.1"/>
    </source>
</evidence>
<dbReference type="OrthoDB" id="879873at2"/>
<keyword evidence="2" id="KW-1185">Reference proteome</keyword>